<dbReference type="EMBL" id="BAAAJE010000002">
    <property type="protein sequence ID" value="GAA1129104.1"/>
    <property type="molecule type" value="Genomic_DNA"/>
</dbReference>
<name>A0ABP4EVP1_9ACTN</name>
<keyword evidence="2" id="KW-0472">Membrane</keyword>
<evidence type="ECO:0000313" key="3">
    <source>
        <dbReference type="EMBL" id="GAA1129104.1"/>
    </source>
</evidence>
<dbReference type="RefSeq" id="WP_343905533.1">
    <property type="nucleotide sequence ID" value="NZ_BAAAJE010000002.1"/>
</dbReference>
<reference evidence="4" key="1">
    <citation type="journal article" date="2019" name="Int. J. Syst. Evol. Microbiol.">
        <title>The Global Catalogue of Microorganisms (GCM) 10K type strain sequencing project: providing services to taxonomists for standard genome sequencing and annotation.</title>
        <authorList>
            <consortium name="The Broad Institute Genomics Platform"/>
            <consortium name="The Broad Institute Genome Sequencing Center for Infectious Disease"/>
            <person name="Wu L."/>
            <person name="Ma J."/>
        </authorList>
    </citation>
    <scope>NUCLEOTIDE SEQUENCE [LARGE SCALE GENOMIC DNA]</scope>
    <source>
        <strain evidence="4">JCM 11813</strain>
    </source>
</reference>
<gene>
    <name evidence="3" type="ORF">GCM10009606_06090</name>
</gene>
<keyword evidence="2" id="KW-1133">Transmembrane helix</keyword>
<comment type="caution">
    <text evidence="3">The sequence shown here is derived from an EMBL/GenBank/DDBJ whole genome shotgun (WGS) entry which is preliminary data.</text>
</comment>
<keyword evidence="4" id="KW-1185">Reference proteome</keyword>
<evidence type="ECO:0000256" key="2">
    <source>
        <dbReference type="SAM" id="Phobius"/>
    </source>
</evidence>
<dbReference type="Proteomes" id="UP001499979">
    <property type="component" value="Unassembled WGS sequence"/>
</dbReference>
<feature type="region of interest" description="Disordered" evidence="1">
    <location>
        <begin position="79"/>
        <end position="101"/>
    </location>
</feature>
<protein>
    <submittedName>
        <fullName evidence="3">Uncharacterized protein</fullName>
    </submittedName>
</protein>
<sequence>MGTPREDAENAVVFLAVGGVLASVLGGVLAATQWPSDQGFEHHGNAFVAFVGAAIGLLGQLALFVALVAVGARLGVRWSGLLDPEPSEPPPPRSYLDEDGL</sequence>
<evidence type="ECO:0000313" key="4">
    <source>
        <dbReference type="Proteomes" id="UP001499979"/>
    </source>
</evidence>
<organism evidence="3 4">
    <name type="scientific">Nocardioides aquiterrae</name>
    <dbReference type="NCBI Taxonomy" id="203799"/>
    <lineage>
        <taxon>Bacteria</taxon>
        <taxon>Bacillati</taxon>
        <taxon>Actinomycetota</taxon>
        <taxon>Actinomycetes</taxon>
        <taxon>Propionibacteriales</taxon>
        <taxon>Nocardioidaceae</taxon>
        <taxon>Nocardioides</taxon>
    </lineage>
</organism>
<evidence type="ECO:0000256" key="1">
    <source>
        <dbReference type="SAM" id="MobiDB-lite"/>
    </source>
</evidence>
<feature type="transmembrane region" description="Helical" evidence="2">
    <location>
        <begin position="12"/>
        <end position="34"/>
    </location>
</feature>
<keyword evidence="2" id="KW-0812">Transmembrane</keyword>
<proteinExistence type="predicted"/>
<accession>A0ABP4EVP1</accession>
<feature type="transmembrane region" description="Helical" evidence="2">
    <location>
        <begin position="46"/>
        <end position="70"/>
    </location>
</feature>